<dbReference type="OrthoDB" id="3513062at2"/>
<dbReference type="InterPro" id="IPR003870">
    <property type="entry name" value="DUF222"/>
</dbReference>
<protein>
    <recommendedName>
        <fullName evidence="2">HNH nuclease domain-containing protein</fullName>
    </recommendedName>
</protein>
<feature type="region of interest" description="Disordered" evidence="1">
    <location>
        <begin position="241"/>
        <end position="269"/>
    </location>
</feature>
<dbReference type="CDD" id="cd00085">
    <property type="entry name" value="HNHc"/>
    <property type="match status" value="1"/>
</dbReference>
<evidence type="ECO:0000259" key="2">
    <source>
        <dbReference type="SMART" id="SM00507"/>
    </source>
</evidence>
<comment type="caution">
    <text evidence="3">The sequence shown here is derived from an EMBL/GenBank/DDBJ whole genome shotgun (WGS) entry which is preliminary data.</text>
</comment>
<proteinExistence type="predicted"/>
<dbReference type="Proteomes" id="UP000431401">
    <property type="component" value="Unassembled WGS sequence"/>
</dbReference>
<dbReference type="RefSeq" id="WP_153346583.1">
    <property type="nucleotide sequence ID" value="NZ_WEGI01000011.1"/>
</dbReference>
<dbReference type="AlphaFoldDB" id="A0A7K0DV63"/>
<evidence type="ECO:0000313" key="3">
    <source>
        <dbReference type="EMBL" id="MQY29635.1"/>
    </source>
</evidence>
<dbReference type="EMBL" id="WEGI01000011">
    <property type="protein sequence ID" value="MQY29635.1"/>
    <property type="molecule type" value="Genomic_DNA"/>
</dbReference>
<gene>
    <name evidence="3" type="ORF">NRB56_52260</name>
</gene>
<keyword evidence="4" id="KW-1185">Reference proteome</keyword>
<feature type="domain" description="HNH nuclease" evidence="2">
    <location>
        <begin position="379"/>
        <end position="431"/>
    </location>
</feature>
<evidence type="ECO:0000313" key="4">
    <source>
        <dbReference type="Proteomes" id="UP000431401"/>
    </source>
</evidence>
<accession>A0A7K0DV63</accession>
<dbReference type="InterPro" id="IPR003615">
    <property type="entry name" value="HNH_nuc"/>
</dbReference>
<feature type="region of interest" description="Disordered" evidence="1">
    <location>
        <begin position="433"/>
        <end position="493"/>
    </location>
</feature>
<organism evidence="3 4">
    <name type="scientific">Nocardia aurantia</name>
    <dbReference type="NCBI Taxonomy" id="2585199"/>
    <lineage>
        <taxon>Bacteria</taxon>
        <taxon>Bacillati</taxon>
        <taxon>Actinomycetota</taxon>
        <taxon>Actinomycetes</taxon>
        <taxon>Mycobacteriales</taxon>
        <taxon>Nocardiaceae</taxon>
        <taxon>Nocardia</taxon>
    </lineage>
</organism>
<dbReference type="Pfam" id="PF02720">
    <property type="entry name" value="DUF222"/>
    <property type="match status" value="1"/>
</dbReference>
<reference evidence="3 4" key="1">
    <citation type="submission" date="2019-10" db="EMBL/GenBank/DDBJ databases">
        <title>Nocardia macrotermitis sp. nov. and Nocardia aurantia sp. nov., isolated from the gut of fungus growing-termite Macrotermes natalensis.</title>
        <authorList>
            <person name="Benndorf R."/>
            <person name="Schwitalla J."/>
            <person name="Martin K."/>
            <person name="De Beer W."/>
            <person name="Kaster A.-K."/>
            <person name="Vollmers J."/>
            <person name="Poulsen M."/>
            <person name="Beemelmanns C."/>
        </authorList>
    </citation>
    <scope>NUCLEOTIDE SEQUENCE [LARGE SCALE GENOMIC DNA]</scope>
    <source>
        <strain evidence="3 4">RB56</strain>
    </source>
</reference>
<feature type="compositionally biased region" description="Basic and acidic residues" evidence="1">
    <location>
        <begin position="257"/>
        <end position="269"/>
    </location>
</feature>
<dbReference type="SMART" id="SM00507">
    <property type="entry name" value="HNHc"/>
    <property type="match status" value="1"/>
</dbReference>
<evidence type="ECO:0000256" key="1">
    <source>
        <dbReference type="SAM" id="MobiDB-lite"/>
    </source>
</evidence>
<name>A0A7K0DV63_9NOCA</name>
<sequence>MCSSLEAVADPAAEANIRALEDAAAQVSTLTTGLWSNRDRLTLIRRVEAVVRMLPAASLEWTAQMREQWSNAEFPANNLVDTLADTLRITPAEARARWRAAEDLAPRIGMTGESLQPLLPETATAYREGALAPAHVTIIRDAMRRLPAVVDATERAEAEAMLAGLAREMRPDYLRKVTDQLDTIVNPDGTFTDSDRARRRTFTMGRQGPDLMTKCTMVVDPETRALLEAIFAKWAKPGVLNPDDATPVANDEPDEAAVQRDSRSAGQRQHDAVKAALRNCVASGELGQHRGLPTTVIVSMSLQELEDAVAQVAPGARIDTGRGTGTVSGPPVITGGGALISIGDALRLASHAHHYLALFDHHDGRPLYLGRSKRIATADQRIVLHARDIGCTFPGCTKPGFLCQVHHRTEWAAGGTTDADQLTFVCEPHHQQAGTDSTTWQADPVAPGQPNAGRTQWIPPVHIDPARRPRVNRYHHPGEYFAPTSEPASRKHV</sequence>